<evidence type="ECO:0000313" key="16">
    <source>
        <dbReference type="Proteomes" id="UP000029964"/>
    </source>
</evidence>
<reference evidence="16" key="1">
    <citation type="journal article" date="2014" name="Genome Announc.">
        <title>Genome sequence and annotation of Acremonium chrysogenum, producer of the beta-lactam antibiotic cephalosporin C.</title>
        <authorList>
            <person name="Terfehr D."/>
            <person name="Dahlmann T.A."/>
            <person name="Specht T."/>
            <person name="Zadra I."/>
            <person name="Kuernsteiner H."/>
            <person name="Kueck U."/>
        </authorList>
    </citation>
    <scope>NUCLEOTIDE SEQUENCE [LARGE SCALE GENOMIC DNA]</scope>
    <source>
        <strain evidence="16">ATCC 11550 / CBS 779.69 / DSM 880 / IAM 14645 / JCM 23072 / IMI 49137</strain>
    </source>
</reference>
<comment type="similarity">
    <text evidence="2">Belongs to the protein prenyltransferase subunit alpha family.</text>
</comment>
<evidence type="ECO:0000256" key="4">
    <source>
        <dbReference type="ARBA" id="ARBA00012702"/>
    </source>
</evidence>
<dbReference type="PANTHER" id="PTHR11129">
    <property type="entry name" value="PROTEIN FARNESYLTRANSFERASE ALPHA SUBUNIT/RAB GERANYLGERANYL TRANSFERASE ALPHA SUBUNIT"/>
    <property type="match status" value="1"/>
</dbReference>
<accession>A0A086SX50</accession>
<keyword evidence="7" id="KW-0677">Repeat</keyword>
<evidence type="ECO:0000256" key="14">
    <source>
        <dbReference type="SAM" id="MobiDB-lite"/>
    </source>
</evidence>
<proteinExistence type="inferred from homology"/>
<dbReference type="AlphaFoldDB" id="A0A086SX50"/>
<feature type="compositionally biased region" description="Low complexity" evidence="14">
    <location>
        <begin position="1"/>
        <end position="14"/>
    </location>
</feature>
<protein>
    <recommendedName>
        <fullName evidence="9">Protein farnesyltransferase/geranylgeranyltransferase type-1 subunit alpha</fullName>
        <ecNumber evidence="4">2.5.1.58</ecNumber>
        <ecNumber evidence="3">2.5.1.59</ecNumber>
    </recommendedName>
    <alternativeName>
        <fullName evidence="12">CAAX farnesyltransferase subunit alpha</fullName>
    </alternativeName>
    <alternativeName>
        <fullName evidence="11">FTase-alpha</fullName>
    </alternativeName>
    <alternativeName>
        <fullName evidence="10">Ras proteins prenyltransferase subunit alpha</fullName>
    </alternativeName>
    <alternativeName>
        <fullName evidence="13">Type I protein geranyl-geranyltransferase subunit alpha</fullName>
    </alternativeName>
</protein>
<dbReference type="GO" id="GO:0004660">
    <property type="term" value="F:protein farnesyltransferase activity"/>
    <property type="evidence" value="ECO:0007669"/>
    <property type="project" value="UniProtKB-EC"/>
</dbReference>
<name>A0A086SX50_HAPC1</name>
<evidence type="ECO:0000313" key="15">
    <source>
        <dbReference type="EMBL" id="KFH41682.1"/>
    </source>
</evidence>
<evidence type="ECO:0000256" key="3">
    <source>
        <dbReference type="ARBA" id="ARBA00012700"/>
    </source>
</evidence>
<dbReference type="Proteomes" id="UP000029964">
    <property type="component" value="Unassembled WGS sequence"/>
</dbReference>
<evidence type="ECO:0000256" key="9">
    <source>
        <dbReference type="ARBA" id="ARBA00040965"/>
    </source>
</evidence>
<keyword evidence="6 15" id="KW-0808">Transferase</keyword>
<evidence type="ECO:0000256" key="8">
    <source>
        <dbReference type="ARBA" id="ARBA00022842"/>
    </source>
</evidence>
<dbReference type="EMBL" id="JPKY01000119">
    <property type="protein sequence ID" value="KFH41682.1"/>
    <property type="molecule type" value="Genomic_DNA"/>
</dbReference>
<dbReference type="OrthoDB" id="272289at2759"/>
<evidence type="ECO:0000256" key="10">
    <source>
        <dbReference type="ARBA" id="ARBA00041392"/>
    </source>
</evidence>
<dbReference type="PROSITE" id="PS51147">
    <property type="entry name" value="PFTA"/>
    <property type="match status" value="5"/>
</dbReference>
<evidence type="ECO:0000256" key="2">
    <source>
        <dbReference type="ARBA" id="ARBA00006734"/>
    </source>
</evidence>
<evidence type="ECO:0000256" key="7">
    <source>
        <dbReference type="ARBA" id="ARBA00022737"/>
    </source>
</evidence>
<organism evidence="15 16">
    <name type="scientific">Hapsidospora chrysogenum (strain ATCC 11550 / CBS 779.69 / DSM 880 / IAM 14645 / JCM 23072 / IMI 49137)</name>
    <name type="common">Acremonium chrysogenum</name>
    <dbReference type="NCBI Taxonomy" id="857340"/>
    <lineage>
        <taxon>Eukaryota</taxon>
        <taxon>Fungi</taxon>
        <taxon>Dikarya</taxon>
        <taxon>Ascomycota</taxon>
        <taxon>Pezizomycotina</taxon>
        <taxon>Sordariomycetes</taxon>
        <taxon>Hypocreomycetidae</taxon>
        <taxon>Hypocreales</taxon>
        <taxon>Bionectriaceae</taxon>
        <taxon>Hapsidospora</taxon>
    </lineage>
</organism>
<dbReference type="Gene3D" id="1.25.40.120">
    <property type="entry name" value="Protein prenylyltransferase"/>
    <property type="match status" value="1"/>
</dbReference>
<dbReference type="EC" id="2.5.1.58" evidence="4"/>
<feature type="region of interest" description="Disordered" evidence="14">
    <location>
        <begin position="1"/>
        <end position="49"/>
    </location>
</feature>
<comment type="caution">
    <text evidence="15">The sequence shown here is derived from an EMBL/GenBank/DDBJ whole genome shotgun (WGS) entry which is preliminary data.</text>
</comment>
<evidence type="ECO:0000256" key="12">
    <source>
        <dbReference type="ARBA" id="ARBA00043086"/>
    </source>
</evidence>
<dbReference type="InterPro" id="IPR002088">
    <property type="entry name" value="Prenyl_trans_a"/>
</dbReference>
<sequence length="532" mass="60884">MPAKPKGSSKAAASTDPKSTPSSPLPPVILGFLTADPSPAAPEPTPKTIAERSTQRFYQTNPLEKRREDVGLQGLTPAERKTYTYAGLILPVSQDKVPLSNKAEREYWKSVNKEALPIRRLRKDYTWGKDRSGRDLDTYKIGEFEQRSLKQARLTALDILHRRFLANRDVARREGKEIFSDVVEEEKSRRKAMADLRRELYGDQTGSLANDPVWDDVIPIPQNEPDGALAQIAYPDDYAEAVSYLRAVMAAEEYSPRCLRLTEHVISMNPAHYTVWLYRFKIVTHLGLPIPDEIQWLNQVALDNLKNYQIWHHRQLIMDHYHPTVAEQGPDAVKRLAKSETDFISQILQEDTKNYHVWSYRQYLVSKLGLWTVGELGATQNMIEDDVRNNSAWSHRFYLVFSDPAHSTPDSVPTAHDPKVPDSIIDRELRYARDKILLAPQNQSPWNYLRGVLAKGGRGCDSEAEFAEQFITGLGEEAEDVRSSHALDFLAEAYLLRGDRERAKLCLRRLAEKWDPVREGYWNYRAKELDKA</sequence>
<dbReference type="GO" id="GO:0005965">
    <property type="term" value="C:protein farnesyltransferase complex"/>
    <property type="evidence" value="ECO:0007669"/>
    <property type="project" value="TreeGrafter"/>
</dbReference>
<evidence type="ECO:0000256" key="5">
    <source>
        <dbReference type="ARBA" id="ARBA00022602"/>
    </source>
</evidence>
<gene>
    <name evidence="15" type="ORF">ACRE_076050</name>
</gene>
<dbReference type="SUPFAM" id="SSF48439">
    <property type="entry name" value="Protein prenylyltransferase"/>
    <property type="match status" value="1"/>
</dbReference>
<keyword evidence="8" id="KW-0460">Magnesium</keyword>
<evidence type="ECO:0000256" key="6">
    <source>
        <dbReference type="ARBA" id="ARBA00022679"/>
    </source>
</evidence>
<dbReference type="EC" id="2.5.1.59" evidence="3"/>
<comment type="cofactor">
    <cofactor evidence="1">
        <name>Mg(2+)</name>
        <dbReference type="ChEBI" id="CHEBI:18420"/>
    </cofactor>
</comment>
<evidence type="ECO:0000256" key="1">
    <source>
        <dbReference type="ARBA" id="ARBA00001946"/>
    </source>
</evidence>
<dbReference type="PANTHER" id="PTHR11129:SF1">
    <property type="entry name" value="PROTEIN FARNESYLTRANSFERASE_GERANYLGERANYLTRANSFERASE TYPE-1 SUBUNIT ALPHA"/>
    <property type="match status" value="1"/>
</dbReference>
<dbReference type="GO" id="GO:0005953">
    <property type="term" value="C:CAAX-protein geranylgeranyltransferase complex"/>
    <property type="evidence" value="ECO:0007669"/>
    <property type="project" value="TreeGrafter"/>
</dbReference>
<keyword evidence="16" id="KW-1185">Reference proteome</keyword>
<dbReference type="Pfam" id="PF01239">
    <property type="entry name" value="PPTA"/>
    <property type="match status" value="5"/>
</dbReference>
<evidence type="ECO:0000256" key="13">
    <source>
        <dbReference type="ARBA" id="ARBA00043219"/>
    </source>
</evidence>
<dbReference type="HOGENOM" id="CLU_026582_4_0_1"/>
<dbReference type="STRING" id="857340.A0A086SX50"/>
<dbReference type="GO" id="GO:0004662">
    <property type="term" value="F:CAAX-protein geranylgeranyltransferase activity"/>
    <property type="evidence" value="ECO:0007669"/>
    <property type="project" value="UniProtKB-EC"/>
</dbReference>
<evidence type="ECO:0000256" key="11">
    <source>
        <dbReference type="ARBA" id="ARBA00042436"/>
    </source>
</evidence>
<keyword evidence="5" id="KW-0637">Prenyltransferase</keyword>